<dbReference type="GO" id="GO:0016747">
    <property type="term" value="F:acyltransferase activity, transferring groups other than amino-acyl groups"/>
    <property type="evidence" value="ECO:0007669"/>
    <property type="project" value="InterPro"/>
</dbReference>
<feature type="domain" description="N-acetyltransferase" evidence="3">
    <location>
        <begin position="3"/>
        <end position="137"/>
    </location>
</feature>
<dbReference type="PROSITE" id="PS51186">
    <property type="entry name" value="GNAT"/>
    <property type="match status" value="1"/>
</dbReference>
<reference evidence="4 5" key="1">
    <citation type="submission" date="2019-11" db="EMBL/GenBank/DDBJ databases">
        <authorList>
            <person name="Khan S.A."/>
            <person name="Jeon C.O."/>
            <person name="Chun B.H."/>
        </authorList>
    </citation>
    <scope>NUCLEOTIDE SEQUENCE [LARGE SCALE GENOMIC DNA]</scope>
    <source>
        <strain evidence="4 5">IMCC 1097</strain>
    </source>
</reference>
<dbReference type="Proteomes" id="UP000388235">
    <property type="component" value="Chromosome"/>
</dbReference>
<keyword evidence="5" id="KW-1185">Reference proteome</keyword>
<dbReference type="PANTHER" id="PTHR43877:SF2">
    <property type="entry name" value="AMINOALKYLPHOSPHONATE N-ACETYLTRANSFERASE-RELATED"/>
    <property type="match status" value="1"/>
</dbReference>
<evidence type="ECO:0000256" key="2">
    <source>
        <dbReference type="ARBA" id="ARBA00023315"/>
    </source>
</evidence>
<dbReference type="CDD" id="cd04301">
    <property type="entry name" value="NAT_SF"/>
    <property type="match status" value="1"/>
</dbReference>
<name>A0A5Q2Q8K0_9GAMM</name>
<dbReference type="InterPro" id="IPR050832">
    <property type="entry name" value="Bact_Acetyltransf"/>
</dbReference>
<dbReference type="EC" id="2.3.1.-" evidence="4"/>
<dbReference type="KEGG" id="llp:GH975_00550"/>
<evidence type="ECO:0000259" key="3">
    <source>
        <dbReference type="PROSITE" id="PS51186"/>
    </source>
</evidence>
<dbReference type="EMBL" id="CP045871">
    <property type="protein sequence ID" value="QGG79124.1"/>
    <property type="molecule type" value="Genomic_DNA"/>
</dbReference>
<proteinExistence type="predicted"/>
<organism evidence="4 5">
    <name type="scientific">Litorivicinus lipolyticus</name>
    <dbReference type="NCBI Taxonomy" id="418701"/>
    <lineage>
        <taxon>Bacteria</taxon>
        <taxon>Pseudomonadati</taxon>
        <taxon>Pseudomonadota</taxon>
        <taxon>Gammaproteobacteria</taxon>
        <taxon>Oceanospirillales</taxon>
        <taxon>Litorivicinaceae</taxon>
        <taxon>Litorivicinus</taxon>
    </lineage>
</organism>
<evidence type="ECO:0000313" key="5">
    <source>
        <dbReference type="Proteomes" id="UP000388235"/>
    </source>
</evidence>
<sequence length="137" mass="15342">MIIEFCDAHRAGVIDLWRACGLTREWNDPDLDIDRKLTDGHPFWVIENGGRVIATLMVGYDGHRGSVNYLAVSPEHRGQGLGRLLMSRAEGYLKARGCPKLNLMVRTSNAEIRGFYQALGYQLDEVVVLSTRLIADP</sequence>
<dbReference type="InterPro" id="IPR000182">
    <property type="entry name" value="GNAT_dom"/>
</dbReference>
<keyword evidence="2 4" id="KW-0012">Acyltransferase</keyword>
<dbReference type="InterPro" id="IPR016181">
    <property type="entry name" value="Acyl_CoA_acyltransferase"/>
</dbReference>
<gene>
    <name evidence="4" type="ORF">GH975_00550</name>
</gene>
<evidence type="ECO:0000313" key="4">
    <source>
        <dbReference type="EMBL" id="QGG79124.1"/>
    </source>
</evidence>
<dbReference type="SUPFAM" id="SSF55729">
    <property type="entry name" value="Acyl-CoA N-acyltransferases (Nat)"/>
    <property type="match status" value="1"/>
</dbReference>
<dbReference type="Pfam" id="PF00583">
    <property type="entry name" value="Acetyltransf_1"/>
    <property type="match status" value="1"/>
</dbReference>
<accession>A0A5Q2Q8K0</accession>
<dbReference type="NCBIfam" id="NF002959">
    <property type="entry name" value="PRK03624.1"/>
    <property type="match status" value="1"/>
</dbReference>
<evidence type="ECO:0000256" key="1">
    <source>
        <dbReference type="ARBA" id="ARBA00022679"/>
    </source>
</evidence>
<dbReference type="RefSeq" id="WP_153712628.1">
    <property type="nucleotide sequence ID" value="NZ_CP045871.1"/>
</dbReference>
<protein>
    <submittedName>
        <fullName evidence="4">GNAT family acetyltransferase</fullName>
        <ecNumber evidence="4">2.3.1.-</ecNumber>
    </submittedName>
</protein>
<dbReference type="OrthoDB" id="1821130at2"/>
<dbReference type="AlphaFoldDB" id="A0A5Q2Q8K0"/>
<keyword evidence="1 4" id="KW-0808">Transferase</keyword>
<dbReference type="PANTHER" id="PTHR43877">
    <property type="entry name" value="AMINOALKYLPHOSPHONATE N-ACETYLTRANSFERASE-RELATED-RELATED"/>
    <property type="match status" value="1"/>
</dbReference>
<dbReference type="Gene3D" id="3.40.630.30">
    <property type="match status" value="1"/>
</dbReference>